<dbReference type="OMA" id="LCANCYV"/>
<evidence type="ECO:0000256" key="1">
    <source>
        <dbReference type="SAM" id="MobiDB-lite"/>
    </source>
</evidence>
<evidence type="ECO:0000259" key="2">
    <source>
        <dbReference type="Pfam" id="PF24355"/>
    </source>
</evidence>
<feature type="compositionally biased region" description="Low complexity" evidence="1">
    <location>
        <begin position="29"/>
        <end position="39"/>
    </location>
</feature>
<dbReference type="HOGENOM" id="CLU_072100_0_0_1"/>
<dbReference type="GeneID" id="19274311"/>
<organism evidence="3 4">
    <name type="scientific">Pestalotiopsis fici (strain W106-1 / CGMCC3.15140)</name>
    <dbReference type="NCBI Taxonomy" id="1229662"/>
    <lineage>
        <taxon>Eukaryota</taxon>
        <taxon>Fungi</taxon>
        <taxon>Dikarya</taxon>
        <taxon>Ascomycota</taxon>
        <taxon>Pezizomycotina</taxon>
        <taxon>Sordariomycetes</taxon>
        <taxon>Xylariomycetidae</taxon>
        <taxon>Amphisphaeriales</taxon>
        <taxon>Sporocadaceae</taxon>
        <taxon>Pestalotiopsis</taxon>
    </lineage>
</organism>
<feature type="region of interest" description="Disordered" evidence="1">
    <location>
        <begin position="1"/>
        <end position="73"/>
    </location>
</feature>
<gene>
    <name evidence="3" type="ORF">PFICI_09298</name>
</gene>
<evidence type="ECO:0000313" key="4">
    <source>
        <dbReference type="Proteomes" id="UP000030651"/>
    </source>
</evidence>
<feature type="domain" description="DUF7514" evidence="2">
    <location>
        <begin position="70"/>
        <end position="228"/>
    </location>
</feature>
<keyword evidence="4" id="KW-1185">Reference proteome</keyword>
<accession>W3X018</accession>
<dbReference type="RefSeq" id="XP_007836070.1">
    <property type="nucleotide sequence ID" value="XM_007837879.1"/>
</dbReference>
<dbReference type="Proteomes" id="UP000030651">
    <property type="component" value="Unassembled WGS sequence"/>
</dbReference>
<dbReference type="InterPro" id="IPR055936">
    <property type="entry name" value="DUF7514"/>
</dbReference>
<dbReference type="eggNOG" id="ENOG502S6WB">
    <property type="taxonomic scope" value="Eukaryota"/>
</dbReference>
<protein>
    <recommendedName>
        <fullName evidence="2">DUF7514 domain-containing protein</fullName>
    </recommendedName>
</protein>
<dbReference type="AlphaFoldDB" id="W3X018"/>
<sequence length="272" mass="30719">MNVPPPIPPRPPGYELRTPANPPLPPRPGAQQQQGQYIPSSPPPQTFGPRPGQGSYAGPPGQPSQWSDLHYPDGTPTPLFEQFMAVVFAHLDPQKTGYIWPETLSNFLDLSEFEENVWKSNLKGNIMYTPEDIADAELKWTYEAWSFDHKATTRSPGRQQFPFGGLPLLSLRGFTDMMALEYASDPMRGHRGLNVVLTTYRIWPHLGPLPRSCLPAAMPDPVRRRVAAARRTAEANAREILDANQARLRIEAQGRQYALELLDPPYVRRYYY</sequence>
<dbReference type="Pfam" id="PF24355">
    <property type="entry name" value="DUF7514"/>
    <property type="match status" value="1"/>
</dbReference>
<dbReference type="InParanoid" id="W3X018"/>
<proteinExistence type="predicted"/>
<name>W3X018_PESFW</name>
<dbReference type="KEGG" id="pfy:PFICI_09298"/>
<dbReference type="OrthoDB" id="7873042at2759"/>
<reference evidence="4" key="1">
    <citation type="journal article" date="2015" name="BMC Genomics">
        <title>Genomic and transcriptomic analysis of the endophytic fungus Pestalotiopsis fici reveals its lifestyle and high potential for synthesis of natural products.</title>
        <authorList>
            <person name="Wang X."/>
            <person name="Zhang X."/>
            <person name="Liu L."/>
            <person name="Xiang M."/>
            <person name="Wang W."/>
            <person name="Sun X."/>
            <person name="Che Y."/>
            <person name="Guo L."/>
            <person name="Liu G."/>
            <person name="Guo L."/>
            <person name="Wang C."/>
            <person name="Yin W.B."/>
            <person name="Stadler M."/>
            <person name="Zhang X."/>
            <person name="Liu X."/>
        </authorList>
    </citation>
    <scope>NUCLEOTIDE SEQUENCE [LARGE SCALE GENOMIC DNA]</scope>
    <source>
        <strain evidence="4">W106-1 / CGMCC3.15140</strain>
    </source>
</reference>
<evidence type="ECO:0000313" key="3">
    <source>
        <dbReference type="EMBL" id="ETS79445.1"/>
    </source>
</evidence>
<dbReference type="EMBL" id="KI912114">
    <property type="protein sequence ID" value="ETS79445.1"/>
    <property type="molecule type" value="Genomic_DNA"/>
</dbReference>
<feature type="compositionally biased region" description="Pro residues" evidence="1">
    <location>
        <begin position="1"/>
        <end position="12"/>
    </location>
</feature>